<dbReference type="Pfam" id="PF01199">
    <property type="entry name" value="Ribosomal_L34e"/>
    <property type="match status" value="1"/>
</dbReference>
<keyword evidence="2 4" id="KW-0689">Ribosomal protein</keyword>
<dbReference type="OrthoDB" id="277449at2759"/>
<dbReference type="EMBL" id="VDLU01000004">
    <property type="protein sequence ID" value="TNJ26744.1"/>
    <property type="molecule type" value="Genomic_DNA"/>
</dbReference>
<proteinExistence type="inferred from homology"/>
<dbReference type="GO" id="GO:0003735">
    <property type="term" value="F:structural constituent of ribosome"/>
    <property type="evidence" value="ECO:0007669"/>
    <property type="project" value="InterPro"/>
</dbReference>
<name>A0A4Z1SM39_GIAMU</name>
<evidence type="ECO:0000256" key="2">
    <source>
        <dbReference type="ARBA" id="ARBA00022980"/>
    </source>
</evidence>
<dbReference type="Gene3D" id="6.20.340.10">
    <property type="match status" value="1"/>
</dbReference>
<sequence>MGKSRSVKCPFHSTYRTRSHRYRVVRTPKGKLTARRIWKIPHAPKCAETGKTIQGIPRVHPRRLTKSQRTVARPFGGKLCANALREKILEAFLSEENKLMQSVASKVANQ</sequence>
<evidence type="ECO:0000313" key="4">
    <source>
        <dbReference type="EMBL" id="TNJ26744.1"/>
    </source>
</evidence>
<gene>
    <name evidence="4" type="ORF">GMRT_10188</name>
</gene>
<comment type="caution">
    <text evidence="4">The sequence shown here is derived from an EMBL/GenBank/DDBJ whole genome shotgun (WGS) entry which is preliminary data.</text>
</comment>
<reference evidence="4 5" key="1">
    <citation type="submission" date="2019-05" db="EMBL/GenBank/DDBJ databases">
        <title>The compact genome of Giardia muris reveals important steps in the evolution of intestinal protozoan parasites.</title>
        <authorList>
            <person name="Xu F."/>
            <person name="Jimenez-Gonzalez A."/>
            <person name="Einarsson E."/>
            <person name="Astvaldsson A."/>
            <person name="Peirasmaki D."/>
            <person name="Eckmann L."/>
            <person name="Andersson J.O."/>
            <person name="Svard S.G."/>
            <person name="Jerlstrom-Hultqvist J."/>
        </authorList>
    </citation>
    <scope>NUCLEOTIDE SEQUENCE [LARGE SCALE GENOMIC DNA]</scope>
    <source>
        <strain evidence="4 5">Roberts-Thomson</strain>
    </source>
</reference>
<evidence type="ECO:0000313" key="5">
    <source>
        <dbReference type="Proteomes" id="UP000315496"/>
    </source>
</evidence>
<dbReference type="PANTHER" id="PTHR10759">
    <property type="entry name" value="60S RIBOSOMAL PROTEIN L34"/>
    <property type="match status" value="1"/>
</dbReference>
<keyword evidence="3" id="KW-0687">Ribonucleoprotein</keyword>
<dbReference type="VEuPathDB" id="GiardiaDB:GMRT_10188"/>
<organism evidence="4 5">
    <name type="scientific">Giardia muris</name>
    <dbReference type="NCBI Taxonomy" id="5742"/>
    <lineage>
        <taxon>Eukaryota</taxon>
        <taxon>Metamonada</taxon>
        <taxon>Diplomonadida</taxon>
        <taxon>Hexamitidae</taxon>
        <taxon>Giardiinae</taxon>
        <taxon>Giardia</taxon>
    </lineage>
</organism>
<accession>A0A4Z1SM39</accession>
<keyword evidence="5" id="KW-1185">Reference proteome</keyword>
<dbReference type="AlphaFoldDB" id="A0A4Z1SM39"/>
<dbReference type="GO" id="GO:1990904">
    <property type="term" value="C:ribonucleoprotein complex"/>
    <property type="evidence" value="ECO:0007669"/>
    <property type="project" value="UniProtKB-KW"/>
</dbReference>
<comment type="similarity">
    <text evidence="1">Belongs to the eukaryotic ribosomal protein eL34 family.</text>
</comment>
<evidence type="ECO:0000256" key="3">
    <source>
        <dbReference type="ARBA" id="ARBA00023274"/>
    </source>
</evidence>
<evidence type="ECO:0000256" key="1">
    <source>
        <dbReference type="ARBA" id="ARBA00009875"/>
    </source>
</evidence>
<dbReference type="GO" id="GO:0005840">
    <property type="term" value="C:ribosome"/>
    <property type="evidence" value="ECO:0007669"/>
    <property type="project" value="UniProtKB-KW"/>
</dbReference>
<dbReference type="InterPro" id="IPR008195">
    <property type="entry name" value="Ribosomal_eL34"/>
</dbReference>
<protein>
    <submittedName>
        <fullName evidence="4">Ribosomal protein L34</fullName>
    </submittedName>
</protein>
<dbReference type="InterPro" id="IPR038562">
    <property type="entry name" value="Ribosomal_eL34_C_sf"/>
</dbReference>
<dbReference type="PRINTS" id="PR01250">
    <property type="entry name" value="RIBOSOMALL34"/>
</dbReference>
<dbReference type="Proteomes" id="UP000315496">
    <property type="component" value="Chromosome 4"/>
</dbReference>
<dbReference type="GO" id="GO:0006412">
    <property type="term" value="P:translation"/>
    <property type="evidence" value="ECO:0007669"/>
    <property type="project" value="InterPro"/>
</dbReference>